<dbReference type="KEGG" id="acad:UA74_09865"/>
<evidence type="ECO:0000313" key="2">
    <source>
        <dbReference type="Proteomes" id="UP000185511"/>
    </source>
</evidence>
<gene>
    <name evidence="1" type="ORF">UA74_09865</name>
</gene>
<keyword evidence="2" id="KW-1185">Reference proteome</keyword>
<dbReference type="EMBL" id="CP016076">
    <property type="protein sequence ID" value="APU14036.1"/>
    <property type="molecule type" value="Genomic_DNA"/>
</dbReference>
<proteinExistence type="predicted"/>
<dbReference type="Proteomes" id="UP000185511">
    <property type="component" value="Chromosome"/>
</dbReference>
<reference evidence="2" key="1">
    <citation type="submission" date="2016-06" db="EMBL/GenBank/DDBJ databases">
        <title>Complete genome sequence of Actinoalloteichus fjordicus DSM 46855 (=ADI127-17), type strain of the new species Actinoalloteichus fjordicus.</title>
        <authorList>
            <person name="Ruckert C."/>
            <person name="Nouioui I."/>
            <person name="Willmese J."/>
            <person name="van Wezel G."/>
            <person name="Klenk H.-P."/>
            <person name="Kalinowski J."/>
            <person name="Zotchev S.B."/>
        </authorList>
    </citation>
    <scope>NUCLEOTIDE SEQUENCE [LARGE SCALE GENOMIC DNA]</scope>
    <source>
        <strain evidence="2">ADI127-7</strain>
    </source>
</reference>
<dbReference type="AlphaFoldDB" id="A0AAC9LB01"/>
<protein>
    <submittedName>
        <fullName evidence="1">Uncharacterized protein</fullName>
    </submittedName>
</protein>
<name>A0AAC9LB01_9PSEU</name>
<evidence type="ECO:0000313" key="1">
    <source>
        <dbReference type="EMBL" id="APU14036.1"/>
    </source>
</evidence>
<sequence>MLIGPSNTISVTDAVLAAEDTPLSSAGLRYLVRRPATADRPGPVDTRPLGCAISARCRPRCSRIRATAPTCKSPSTCTAGR</sequence>
<accession>A0AAC9LB01</accession>
<organism evidence="1 2">
    <name type="scientific">Actinoalloteichus fjordicus</name>
    <dbReference type="NCBI Taxonomy" id="1612552"/>
    <lineage>
        <taxon>Bacteria</taxon>
        <taxon>Bacillati</taxon>
        <taxon>Actinomycetota</taxon>
        <taxon>Actinomycetes</taxon>
        <taxon>Pseudonocardiales</taxon>
        <taxon>Pseudonocardiaceae</taxon>
        <taxon>Actinoalloteichus</taxon>
    </lineage>
</organism>